<evidence type="ECO:0000256" key="3">
    <source>
        <dbReference type="ARBA" id="ARBA00022605"/>
    </source>
</evidence>
<protein>
    <recommendedName>
        <fullName evidence="2">prephenate dehydratase</fullName>
        <ecNumber evidence="2">4.2.1.51</ecNumber>
    </recommendedName>
</protein>
<dbReference type="InterPro" id="IPR002912">
    <property type="entry name" value="ACT_dom"/>
</dbReference>
<dbReference type="PANTHER" id="PTHR21022">
    <property type="entry name" value="PREPHENATE DEHYDRATASE P PROTEIN"/>
    <property type="match status" value="1"/>
</dbReference>
<dbReference type="GO" id="GO:0009094">
    <property type="term" value="P:L-phenylalanine biosynthetic process"/>
    <property type="evidence" value="ECO:0007669"/>
    <property type="project" value="UniProtKB-UniPathway"/>
</dbReference>
<accession>A0A1E3NZN7</accession>
<dbReference type="Gene3D" id="3.30.70.260">
    <property type="match status" value="1"/>
</dbReference>
<dbReference type="InterPro" id="IPR001086">
    <property type="entry name" value="Preph_deHydtase"/>
</dbReference>
<dbReference type="UniPathway" id="UPA00121">
    <property type="reaction ID" value="UER00345"/>
</dbReference>
<evidence type="ECO:0000313" key="9">
    <source>
        <dbReference type="EMBL" id="ODQ58484.1"/>
    </source>
</evidence>
<gene>
    <name evidence="9" type="ORF">WICANDRAFT_34599</name>
</gene>
<dbReference type="InterPro" id="IPR008242">
    <property type="entry name" value="Chor_mutase/pphenate_deHydtase"/>
</dbReference>
<dbReference type="EMBL" id="KV454212">
    <property type="protein sequence ID" value="ODQ58484.1"/>
    <property type="molecule type" value="Genomic_DNA"/>
</dbReference>
<evidence type="ECO:0000313" key="10">
    <source>
        <dbReference type="Proteomes" id="UP000094112"/>
    </source>
</evidence>
<dbReference type="RefSeq" id="XP_019037691.1">
    <property type="nucleotide sequence ID" value="XM_019182206.1"/>
</dbReference>
<evidence type="ECO:0000256" key="4">
    <source>
        <dbReference type="ARBA" id="ARBA00023141"/>
    </source>
</evidence>
<sequence length="296" mass="33540">MSSSDIKVAYLGPEGTYTHQAALQQFGEKTTLLPQKTINDCFQKVNDDEVDYSVVPFENSTNGQVMYTYDLLRDWLIPAKKDSNSTFKVVAEQFVSIHHCVLTHAKDISQVDKILTHPQAWGQVTDWLISEGKHLERIDSSSTSRAAEIASNEGVQSAAIASEYASKVHNIPILYKNIENNKENTTRFLILSKKDTKIIDTKYITLLAFTVEHDDAGALVKALDILSKHDINMTSITSRPSLNKLWQYVFFIEFWGDSYEDENVKAAVKEFNERSLSSVVIGTFPRNKRYYGEQKV</sequence>
<dbReference type="Pfam" id="PF00800">
    <property type="entry name" value="PDT"/>
    <property type="match status" value="1"/>
</dbReference>
<dbReference type="InterPro" id="IPR045865">
    <property type="entry name" value="ACT-like_dom_sf"/>
</dbReference>
<evidence type="ECO:0000256" key="1">
    <source>
        <dbReference type="ARBA" id="ARBA00004741"/>
    </source>
</evidence>
<keyword evidence="5" id="KW-0584">Phenylalanine biosynthesis</keyword>
<dbReference type="AlphaFoldDB" id="A0A1E3NZN7"/>
<feature type="domain" description="Prephenate dehydratase" evidence="7">
    <location>
        <begin position="7"/>
        <end position="193"/>
    </location>
</feature>
<dbReference type="STRING" id="683960.A0A1E3NZN7"/>
<comment type="pathway">
    <text evidence="1">Amino-acid biosynthesis; L-phenylalanine biosynthesis; phenylpyruvate from prephenate: step 1/1.</text>
</comment>
<dbReference type="OrthoDB" id="983542at2759"/>
<keyword evidence="6" id="KW-0456">Lyase</keyword>
<dbReference type="GO" id="GO:0004664">
    <property type="term" value="F:prephenate dehydratase activity"/>
    <property type="evidence" value="ECO:0007669"/>
    <property type="project" value="UniProtKB-EC"/>
</dbReference>
<keyword evidence="10" id="KW-1185">Reference proteome</keyword>
<dbReference type="SUPFAM" id="SSF53850">
    <property type="entry name" value="Periplasmic binding protein-like II"/>
    <property type="match status" value="1"/>
</dbReference>
<evidence type="ECO:0000256" key="2">
    <source>
        <dbReference type="ARBA" id="ARBA00013147"/>
    </source>
</evidence>
<dbReference type="SUPFAM" id="SSF55021">
    <property type="entry name" value="ACT-like"/>
    <property type="match status" value="1"/>
</dbReference>
<dbReference type="PIRSF" id="PIRSF001500">
    <property type="entry name" value="Chor_mut_pdt_Ppr"/>
    <property type="match status" value="1"/>
</dbReference>
<reference evidence="9 10" key="1">
    <citation type="journal article" date="2016" name="Proc. Natl. Acad. Sci. U.S.A.">
        <title>Comparative genomics of biotechnologically important yeasts.</title>
        <authorList>
            <person name="Riley R."/>
            <person name="Haridas S."/>
            <person name="Wolfe K.H."/>
            <person name="Lopes M.R."/>
            <person name="Hittinger C.T."/>
            <person name="Goeker M."/>
            <person name="Salamov A.A."/>
            <person name="Wisecaver J.H."/>
            <person name="Long T.M."/>
            <person name="Calvey C.H."/>
            <person name="Aerts A.L."/>
            <person name="Barry K.W."/>
            <person name="Choi C."/>
            <person name="Clum A."/>
            <person name="Coughlan A.Y."/>
            <person name="Deshpande S."/>
            <person name="Douglass A.P."/>
            <person name="Hanson S.J."/>
            <person name="Klenk H.-P."/>
            <person name="LaButti K.M."/>
            <person name="Lapidus A."/>
            <person name="Lindquist E.A."/>
            <person name="Lipzen A.M."/>
            <person name="Meier-Kolthoff J.P."/>
            <person name="Ohm R.A."/>
            <person name="Otillar R.P."/>
            <person name="Pangilinan J.L."/>
            <person name="Peng Y."/>
            <person name="Rokas A."/>
            <person name="Rosa C.A."/>
            <person name="Scheuner C."/>
            <person name="Sibirny A.A."/>
            <person name="Slot J.C."/>
            <person name="Stielow J.B."/>
            <person name="Sun H."/>
            <person name="Kurtzman C.P."/>
            <person name="Blackwell M."/>
            <person name="Grigoriev I.V."/>
            <person name="Jeffries T.W."/>
        </authorList>
    </citation>
    <scope>NUCLEOTIDE SEQUENCE [LARGE SCALE GENOMIC DNA]</scope>
    <source>
        <strain evidence="10">ATCC 58044 / CBS 1984 / NCYC 433 / NRRL Y-366-8</strain>
    </source>
</reference>
<feature type="domain" description="ACT" evidence="8">
    <location>
        <begin position="207"/>
        <end position="286"/>
    </location>
</feature>
<proteinExistence type="predicted"/>
<name>A0A1E3NZN7_WICAA</name>
<keyword evidence="4" id="KW-0057">Aromatic amino acid biosynthesis</keyword>
<dbReference type="PANTHER" id="PTHR21022:SF19">
    <property type="entry name" value="PREPHENATE DEHYDRATASE-RELATED"/>
    <property type="match status" value="1"/>
</dbReference>
<dbReference type="CDD" id="cd04905">
    <property type="entry name" value="ACT_CM-PDT"/>
    <property type="match status" value="1"/>
</dbReference>
<dbReference type="PROSITE" id="PS51171">
    <property type="entry name" value="PREPHENATE_DEHYDR_3"/>
    <property type="match status" value="1"/>
</dbReference>
<evidence type="ECO:0000256" key="6">
    <source>
        <dbReference type="ARBA" id="ARBA00023239"/>
    </source>
</evidence>
<dbReference type="FunFam" id="3.40.190.10:FF:000254">
    <property type="entry name" value="Prephenate dehydratase"/>
    <property type="match status" value="1"/>
</dbReference>
<evidence type="ECO:0000259" key="7">
    <source>
        <dbReference type="PROSITE" id="PS51171"/>
    </source>
</evidence>
<dbReference type="EC" id="4.2.1.51" evidence="2"/>
<dbReference type="Gene3D" id="3.40.190.10">
    <property type="entry name" value="Periplasmic binding protein-like II"/>
    <property type="match status" value="2"/>
</dbReference>
<dbReference type="CDD" id="cd13532">
    <property type="entry name" value="PBP2_PDT_like"/>
    <property type="match status" value="1"/>
</dbReference>
<evidence type="ECO:0000256" key="5">
    <source>
        <dbReference type="ARBA" id="ARBA00023222"/>
    </source>
</evidence>
<evidence type="ECO:0000259" key="8">
    <source>
        <dbReference type="PROSITE" id="PS51671"/>
    </source>
</evidence>
<organism evidence="9 10">
    <name type="scientific">Wickerhamomyces anomalus (strain ATCC 58044 / CBS 1984 / NCYC 433 / NRRL Y-366-8)</name>
    <name type="common">Yeast</name>
    <name type="synonym">Hansenula anomala</name>
    <dbReference type="NCBI Taxonomy" id="683960"/>
    <lineage>
        <taxon>Eukaryota</taxon>
        <taxon>Fungi</taxon>
        <taxon>Dikarya</taxon>
        <taxon>Ascomycota</taxon>
        <taxon>Saccharomycotina</taxon>
        <taxon>Saccharomycetes</taxon>
        <taxon>Phaffomycetales</taxon>
        <taxon>Wickerhamomycetaceae</taxon>
        <taxon>Wickerhamomyces</taxon>
    </lineage>
</organism>
<dbReference type="GO" id="GO:0005737">
    <property type="term" value="C:cytoplasm"/>
    <property type="evidence" value="ECO:0007669"/>
    <property type="project" value="TreeGrafter"/>
</dbReference>
<keyword evidence="3" id="KW-0028">Amino-acid biosynthesis</keyword>
<dbReference type="GeneID" id="30199452"/>
<dbReference type="NCBIfam" id="NF008865">
    <property type="entry name" value="PRK11898.1"/>
    <property type="match status" value="1"/>
</dbReference>
<dbReference type="Proteomes" id="UP000094112">
    <property type="component" value="Unassembled WGS sequence"/>
</dbReference>
<dbReference type="PROSITE" id="PS51671">
    <property type="entry name" value="ACT"/>
    <property type="match status" value="1"/>
</dbReference>